<protein>
    <recommendedName>
        <fullName evidence="4">Concanavalin A-like lectin/glucanases superfamily protein</fullName>
    </recommendedName>
</protein>
<feature type="chain" id="PRO_5045451435" description="Concanavalin A-like lectin/glucanases superfamily protein" evidence="1">
    <location>
        <begin position="20"/>
        <end position="641"/>
    </location>
</feature>
<evidence type="ECO:0000256" key="1">
    <source>
        <dbReference type="SAM" id="SignalP"/>
    </source>
</evidence>
<sequence>MKKIIFVMAAGLAAVSAQAGDLLDYLDKVGTPSDGGSGPAIWYKTARTPNDGSAGAQYTLTWGQPMTRLSTDFWGNADSAFGLEAGASGGANIADASGLFASGDTGTVCLLFRTPTAIEPTTTYSVFNQGVWGDGEPFEIRIHNSNLQGSTTETDGARPTWDMISGLKGGTWYYVAYAWDLTLGNESLTWYAGELGVSLNQGTRTIISAGMNTKAVFVAGRSSGSSLDDGAVQSFAVYERMLSEQAIQDQFAATLSDSAQRLTDYSEVIATPADGGTGPELWYKTANQPNLGSADSSYVLTWGGKMTNTTADVWGNADAAFGLDYTVATNEGKHYASVASSSGLFCTGDTGTVTFMFKTGATNDLSGFGSLFNQGVWADGQHLEVGIEEGELRITHFDSAWTNDAGRRKTYCGDMLEENTWYYFGMTWDLGQSTNQLHWFKGKAGEFELETGQSVMTAAGNPNKSILFAGRNNNRAFRNGFYQNIAINERALSEASMQAMFDAIPEPAPPGYDGFKEFFGMLGEPNSGPNDDYDSDGLNNLYEFALGGHPANGTIDPAMLPTMTLAGDSVAYTNMMLTAGDAGISYWVEQCDDLITGTWTNAGWSSVSTNLTADPDFNAMMHEVDGSEKERVFIRLRITQP</sequence>
<feature type="signal peptide" evidence="1">
    <location>
        <begin position="1"/>
        <end position="19"/>
    </location>
</feature>
<reference evidence="2 3" key="1">
    <citation type="journal article" date="2024" name="Appl. Environ. Microbiol.">
        <title>Pontiella agarivorans sp. nov., a novel marine anaerobic bacterium capable of degrading macroalgal polysaccharides and fixing nitrogen.</title>
        <authorList>
            <person name="Liu N."/>
            <person name="Kivenson V."/>
            <person name="Peng X."/>
            <person name="Cui Z."/>
            <person name="Lankiewicz T.S."/>
            <person name="Gosselin K.M."/>
            <person name="English C.J."/>
            <person name="Blair E.M."/>
            <person name="O'Malley M.A."/>
            <person name="Valentine D.L."/>
        </authorList>
    </citation>
    <scope>NUCLEOTIDE SEQUENCE [LARGE SCALE GENOMIC DNA]</scope>
    <source>
        <strain evidence="2 3">NLcol2</strain>
    </source>
</reference>
<dbReference type="InterPro" id="IPR013320">
    <property type="entry name" value="ConA-like_dom_sf"/>
</dbReference>
<dbReference type="EMBL" id="JARVCO010000008">
    <property type="protein sequence ID" value="MDZ8118441.1"/>
    <property type="molecule type" value="Genomic_DNA"/>
</dbReference>
<dbReference type="Gene3D" id="2.60.120.200">
    <property type="match status" value="2"/>
</dbReference>
<evidence type="ECO:0008006" key="4">
    <source>
        <dbReference type="Google" id="ProtNLM"/>
    </source>
</evidence>
<dbReference type="Proteomes" id="UP001290861">
    <property type="component" value="Unassembled WGS sequence"/>
</dbReference>
<gene>
    <name evidence="2" type="ORF">P9H32_07330</name>
</gene>
<comment type="caution">
    <text evidence="2">The sequence shown here is derived from an EMBL/GenBank/DDBJ whole genome shotgun (WGS) entry which is preliminary data.</text>
</comment>
<evidence type="ECO:0000313" key="3">
    <source>
        <dbReference type="Proteomes" id="UP001290861"/>
    </source>
</evidence>
<keyword evidence="1" id="KW-0732">Signal</keyword>
<dbReference type="RefSeq" id="WP_322608241.1">
    <property type="nucleotide sequence ID" value="NZ_JARVCO010000008.1"/>
</dbReference>
<dbReference type="SUPFAM" id="SSF49899">
    <property type="entry name" value="Concanavalin A-like lectins/glucanases"/>
    <property type="match status" value="2"/>
</dbReference>
<keyword evidence="3" id="KW-1185">Reference proteome</keyword>
<name>A0ABU5MWH8_9BACT</name>
<accession>A0ABU5MWH8</accession>
<evidence type="ECO:0000313" key="2">
    <source>
        <dbReference type="EMBL" id="MDZ8118441.1"/>
    </source>
</evidence>
<organism evidence="2 3">
    <name type="scientific">Pontiella agarivorans</name>
    <dbReference type="NCBI Taxonomy" id="3038953"/>
    <lineage>
        <taxon>Bacteria</taxon>
        <taxon>Pseudomonadati</taxon>
        <taxon>Kiritimatiellota</taxon>
        <taxon>Kiritimatiellia</taxon>
        <taxon>Kiritimatiellales</taxon>
        <taxon>Pontiellaceae</taxon>
        <taxon>Pontiella</taxon>
    </lineage>
</organism>
<proteinExistence type="predicted"/>